<reference evidence="1" key="1">
    <citation type="submission" date="2021-01" db="EMBL/GenBank/DDBJ databases">
        <authorList>
            <person name="Corre E."/>
            <person name="Pelletier E."/>
            <person name="Niang G."/>
            <person name="Scheremetjew M."/>
            <person name="Finn R."/>
            <person name="Kale V."/>
            <person name="Holt S."/>
            <person name="Cochrane G."/>
            <person name="Meng A."/>
            <person name="Brown T."/>
            <person name="Cohen L."/>
        </authorList>
    </citation>
    <scope>NUCLEOTIDE SEQUENCE</scope>
    <source>
        <strain evidence="1">PLY182g</strain>
    </source>
</reference>
<gene>
    <name evidence="1" type="ORF">CPEL01642_LOCUS7682</name>
</gene>
<proteinExistence type="predicted"/>
<dbReference type="EMBL" id="HBEY01015866">
    <property type="protein sequence ID" value="CAD8604347.1"/>
    <property type="molecule type" value="Transcribed_RNA"/>
</dbReference>
<evidence type="ECO:0000313" key="1">
    <source>
        <dbReference type="EMBL" id="CAD8604347.1"/>
    </source>
</evidence>
<organism evidence="1">
    <name type="scientific">Coccolithus braarudii</name>
    <dbReference type="NCBI Taxonomy" id="221442"/>
    <lineage>
        <taxon>Eukaryota</taxon>
        <taxon>Haptista</taxon>
        <taxon>Haptophyta</taxon>
        <taxon>Prymnesiophyceae</taxon>
        <taxon>Coccolithales</taxon>
        <taxon>Coccolithaceae</taxon>
        <taxon>Coccolithus</taxon>
    </lineage>
</organism>
<protein>
    <submittedName>
        <fullName evidence="1">Uncharacterized protein</fullName>
    </submittedName>
</protein>
<accession>A0A7S0PXQ7</accession>
<dbReference type="AlphaFoldDB" id="A0A7S0PXQ7"/>
<sequence>MNTLEKLAILTEVRMLHALDGRFTHSWKERAALIVKDKMAQKTYQSYPNYPDEKDSRVKEFCKQAHSHLALFKKKKAPVHVIGCWRLRKCLPTSGGTSTAPVFRSSGM</sequence>
<name>A0A7S0PXQ7_9EUKA</name>